<dbReference type="SUPFAM" id="SSF56281">
    <property type="entry name" value="Metallo-hydrolase/oxidoreductase"/>
    <property type="match status" value="1"/>
</dbReference>
<sequence length="463" mass="48611">MKPVLAFDWHGTLVADVHRAAGATAAVLAKHGHAGLDIASFRAAFRLPLADFFTDMAVPPELIDETIELRNAEMARSAPVPSPGAAQLLRQARSAGWRTAVVTAAGARSLDRDLQYLGWTSLIDTIHSDVADKSVTLRELAETGPVTYVGDTEYDIAAATRACATAIAYTAGYRPASALLCAGPAATIDDFDALATLLAAPDYVKRHAPQLSVLFSTAGRSSGYLLHAPSGLVLIDCGPGVVSALDRAGQLPDIRAVVITHAHADHSLDVTAFAYAAQYPTPQYSRPTLLAPAHTLDLFDELDRLYRVPSIESLTSPIAHAFEAKALPMDGTTGIALLPGVPVFSYPARHAVPSAALRFQLPDAAVAFSSDTGPTDAVVAAATDSTVFVCEATYPDKPPARDEQGHLSAGQAGRLAERAGAETLLLAHMTNPANSLATIEQARRFYDNSLAVATTGTTLSLST</sequence>
<evidence type="ECO:0000313" key="2">
    <source>
        <dbReference type="EMBL" id="TVT25651.1"/>
    </source>
</evidence>
<reference evidence="2 3" key="1">
    <citation type="submission" date="2019-07" db="EMBL/GenBank/DDBJ databases">
        <title>New species of Amycolatopsis and Streptomyces.</title>
        <authorList>
            <person name="Duangmal K."/>
            <person name="Teo W.F.A."/>
            <person name="Lipun K."/>
        </authorList>
    </citation>
    <scope>NUCLEOTIDE SEQUENCE [LARGE SCALE GENOMIC DNA]</scope>
    <source>
        <strain evidence="2 3">JCM 30562</strain>
    </source>
</reference>
<dbReference type="InterPro" id="IPR023198">
    <property type="entry name" value="PGP-like_dom2"/>
</dbReference>
<dbReference type="RefSeq" id="WP_144632850.1">
    <property type="nucleotide sequence ID" value="NZ_BNAX01000021.1"/>
</dbReference>
<dbReference type="Pfam" id="PF00702">
    <property type="entry name" value="Hydrolase"/>
    <property type="match status" value="1"/>
</dbReference>
<evidence type="ECO:0000313" key="3">
    <source>
        <dbReference type="Proteomes" id="UP000318578"/>
    </source>
</evidence>
<dbReference type="Proteomes" id="UP000318578">
    <property type="component" value="Unassembled WGS sequence"/>
</dbReference>
<dbReference type="AlphaFoldDB" id="A0A558AN47"/>
<comment type="caution">
    <text evidence="2">The sequence shown here is derived from an EMBL/GenBank/DDBJ whole genome shotgun (WGS) entry which is preliminary data.</text>
</comment>
<dbReference type="PANTHER" id="PTHR46018">
    <property type="entry name" value="ZINC PHOSPHODIESTERASE ELAC PROTEIN 1"/>
    <property type="match status" value="1"/>
</dbReference>
<evidence type="ECO:0000259" key="1">
    <source>
        <dbReference type="SMART" id="SM00849"/>
    </source>
</evidence>
<name>A0A558AN47_9PSEU</name>
<feature type="domain" description="Metallo-beta-lactamase" evidence="1">
    <location>
        <begin position="220"/>
        <end position="428"/>
    </location>
</feature>
<gene>
    <name evidence="2" type="ORF">FNH06_02290</name>
</gene>
<accession>A0A558AN47</accession>
<dbReference type="EMBL" id="VJZA01000002">
    <property type="protein sequence ID" value="TVT25651.1"/>
    <property type="molecule type" value="Genomic_DNA"/>
</dbReference>
<dbReference type="Gene3D" id="3.40.50.1000">
    <property type="entry name" value="HAD superfamily/HAD-like"/>
    <property type="match status" value="1"/>
</dbReference>
<dbReference type="InterPro" id="IPR036866">
    <property type="entry name" value="RibonucZ/Hydroxyglut_hydro"/>
</dbReference>
<dbReference type="Gene3D" id="3.60.15.10">
    <property type="entry name" value="Ribonuclease Z/Hydroxyacylglutathione hydrolase-like"/>
    <property type="match status" value="1"/>
</dbReference>
<proteinExistence type="predicted"/>
<dbReference type="Gene3D" id="1.10.150.240">
    <property type="entry name" value="Putative phosphatase, domain 2"/>
    <property type="match status" value="1"/>
</dbReference>
<dbReference type="SUPFAM" id="SSF56784">
    <property type="entry name" value="HAD-like"/>
    <property type="match status" value="1"/>
</dbReference>
<dbReference type="Pfam" id="PF12706">
    <property type="entry name" value="Lactamase_B_2"/>
    <property type="match status" value="1"/>
</dbReference>
<dbReference type="PANTHER" id="PTHR46018:SF4">
    <property type="entry name" value="METALLO-HYDROLASE YHFI-RELATED"/>
    <property type="match status" value="1"/>
</dbReference>
<organism evidence="2 3">
    <name type="scientific">Amycolatopsis acidiphila</name>
    <dbReference type="NCBI Taxonomy" id="715473"/>
    <lineage>
        <taxon>Bacteria</taxon>
        <taxon>Bacillati</taxon>
        <taxon>Actinomycetota</taxon>
        <taxon>Actinomycetes</taxon>
        <taxon>Pseudonocardiales</taxon>
        <taxon>Pseudonocardiaceae</taxon>
        <taxon>Amycolatopsis</taxon>
    </lineage>
</organism>
<keyword evidence="2" id="KW-0378">Hydrolase</keyword>
<dbReference type="GO" id="GO:0042781">
    <property type="term" value="F:3'-tRNA processing endoribonuclease activity"/>
    <property type="evidence" value="ECO:0007669"/>
    <property type="project" value="TreeGrafter"/>
</dbReference>
<dbReference type="SMART" id="SM00849">
    <property type="entry name" value="Lactamase_B"/>
    <property type="match status" value="1"/>
</dbReference>
<dbReference type="OrthoDB" id="2971563at2"/>
<dbReference type="InterPro" id="IPR001279">
    <property type="entry name" value="Metallo-B-lactamas"/>
</dbReference>
<keyword evidence="3" id="KW-1185">Reference proteome</keyword>
<protein>
    <submittedName>
        <fullName evidence="2">MBL fold metallo-hydrolase</fullName>
    </submittedName>
</protein>
<dbReference type="InterPro" id="IPR023214">
    <property type="entry name" value="HAD_sf"/>
</dbReference>
<dbReference type="InterPro" id="IPR036412">
    <property type="entry name" value="HAD-like_sf"/>
</dbReference>